<reference evidence="2" key="1">
    <citation type="submission" date="2011-03" db="EMBL/GenBank/DDBJ databases">
        <title>The genome sequence of Vavraia culicis strain floridensis.</title>
        <authorList>
            <consortium name="The Broad Institute Genome Sequencing Platform"/>
            <person name="Cuomo C."/>
            <person name="Becnel J."/>
            <person name="Sanscrainte N."/>
            <person name="Young S.K."/>
            <person name="Zeng Q."/>
            <person name="Gargeya S."/>
            <person name="Fitzgerald M."/>
            <person name="Haas B."/>
            <person name="Abouelleil A."/>
            <person name="Alvarado L."/>
            <person name="Arachchi H.M."/>
            <person name="Berlin A."/>
            <person name="Chapman S.B."/>
            <person name="Gearin G."/>
            <person name="Goldberg J."/>
            <person name="Griggs A."/>
            <person name="Gujja S."/>
            <person name="Hansen M."/>
            <person name="Heiman D."/>
            <person name="Howarth C."/>
            <person name="Larimer J."/>
            <person name="Lui A."/>
            <person name="MacDonald P.J.P."/>
            <person name="McCowen C."/>
            <person name="Montmayeur A."/>
            <person name="Murphy C."/>
            <person name="Neiman D."/>
            <person name="Pearson M."/>
            <person name="Priest M."/>
            <person name="Roberts A."/>
            <person name="Saif S."/>
            <person name="Shea T."/>
            <person name="Sisk P."/>
            <person name="Stolte C."/>
            <person name="Sykes S."/>
            <person name="Wortman J."/>
            <person name="Nusbaum C."/>
            <person name="Birren B."/>
        </authorList>
    </citation>
    <scope>NUCLEOTIDE SEQUENCE [LARGE SCALE GENOMIC DNA]</scope>
    <source>
        <strain evidence="2">floridensis</strain>
    </source>
</reference>
<gene>
    <name evidence="1" type="ORF">VCUG_01528</name>
</gene>
<evidence type="ECO:0000313" key="2">
    <source>
        <dbReference type="Proteomes" id="UP000011081"/>
    </source>
</evidence>
<dbReference type="EMBL" id="GL877427">
    <property type="protein sequence ID" value="ELA46997.1"/>
    <property type="molecule type" value="Genomic_DNA"/>
</dbReference>
<evidence type="ECO:0000313" key="1">
    <source>
        <dbReference type="EMBL" id="ELA46997.1"/>
    </source>
</evidence>
<dbReference type="InParanoid" id="L2GUG9"/>
<dbReference type="HOGENOM" id="CLU_1143285_0_0_1"/>
<proteinExistence type="predicted"/>
<protein>
    <submittedName>
        <fullName evidence="1">Uncharacterized protein</fullName>
    </submittedName>
</protein>
<name>L2GUG9_VAVCU</name>
<dbReference type="AlphaFoldDB" id="L2GUG9"/>
<dbReference type="GeneID" id="19879404"/>
<accession>L2GUG9</accession>
<dbReference type="RefSeq" id="XP_008074545.1">
    <property type="nucleotide sequence ID" value="XM_008076354.1"/>
</dbReference>
<dbReference type="VEuPathDB" id="MicrosporidiaDB:VCUG_01528"/>
<dbReference type="Proteomes" id="UP000011081">
    <property type="component" value="Unassembled WGS sequence"/>
</dbReference>
<sequence>MYVMIQMRLALGAYMSCIRNQNMSADENKQAPYAVPNCLYRTVSTIERIAALEQCRKYFKQYLLRMEHVFRMEKYLRSQHRRNYSNEEKARIAYEHIGYWLENRRQWQEMFKQTSQKDSRGNVQLNNKKMKMMVDVMYRIVKRIKHLNDLNNVFRKTLRTDDTYECYVDFMDACRNFFAMTHPLNETVLGSVSLLERHKIKKLIKGMRRLLRKYEHILSDTQMIFSRYCIVKSQTRSTMLKKE</sequence>
<organism evidence="1 2">
    <name type="scientific">Vavraia culicis (isolate floridensis)</name>
    <name type="common">Microsporidian parasite</name>
    <dbReference type="NCBI Taxonomy" id="948595"/>
    <lineage>
        <taxon>Eukaryota</taxon>
        <taxon>Fungi</taxon>
        <taxon>Fungi incertae sedis</taxon>
        <taxon>Microsporidia</taxon>
        <taxon>Pleistophoridae</taxon>
        <taxon>Vavraia</taxon>
    </lineage>
</organism>
<keyword evidence="2" id="KW-1185">Reference proteome</keyword>